<evidence type="ECO:0000313" key="3">
    <source>
        <dbReference type="Proteomes" id="UP000515733"/>
    </source>
</evidence>
<evidence type="ECO:0000256" key="1">
    <source>
        <dbReference type="ARBA" id="ARBA00022729"/>
    </source>
</evidence>
<dbReference type="AlphaFoldDB" id="A0A6S6YKR2"/>
<dbReference type="PROSITE" id="PS50983">
    <property type="entry name" value="FE_B12_PBP"/>
    <property type="match status" value="1"/>
</dbReference>
<organism evidence="2 3">
    <name type="scientific">Denitratisoma oestradiolicum</name>
    <dbReference type="NCBI Taxonomy" id="311182"/>
    <lineage>
        <taxon>Bacteria</taxon>
        <taxon>Pseudomonadati</taxon>
        <taxon>Pseudomonadota</taxon>
        <taxon>Betaproteobacteria</taxon>
        <taxon>Nitrosomonadales</taxon>
        <taxon>Sterolibacteriaceae</taxon>
        <taxon>Denitratisoma</taxon>
    </lineage>
</organism>
<dbReference type="KEGG" id="doe:DENOEST_1159"/>
<dbReference type="Gene3D" id="3.40.50.1980">
    <property type="entry name" value="Nitrogenase molybdenum iron protein domain"/>
    <property type="match status" value="2"/>
</dbReference>
<keyword evidence="1" id="KW-0732">Signal</keyword>
<name>A0A6S6YKR2_9PROT</name>
<keyword evidence="3" id="KW-1185">Reference proteome</keyword>
<dbReference type="PANTHER" id="PTHR30535:SF34">
    <property type="entry name" value="MOLYBDATE-BINDING PROTEIN MOLA"/>
    <property type="match status" value="1"/>
</dbReference>
<dbReference type="InterPro" id="IPR002491">
    <property type="entry name" value="ABC_transptr_periplasmic_BD"/>
</dbReference>
<dbReference type="EMBL" id="LR778301">
    <property type="protein sequence ID" value="CAB1368324.1"/>
    <property type="molecule type" value="Genomic_DNA"/>
</dbReference>
<protein>
    <submittedName>
        <fullName evidence="2">Cobalamin-binding protein</fullName>
    </submittedName>
</protein>
<reference evidence="2 3" key="1">
    <citation type="submission" date="2020-03" db="EMBL/GenBank/DDBJ databases">
        <authorList>
            <consortium name="Genoscope - CEA"/>
            <person name="William W."/>
        </authorList>
    </citation>
    <scope>NUCLEOTIDE SEQUENCE [LARGE SCALE GENOMIC DNA]</scope>
    <source>
        <strain evidence="3">DSM 16959</strain>
    </source>
</reference>
<dbReference type="PANTHER" id="PTHR30535">
    <property type="entry name" value="VITAMIN B12-BINDING PROTEIN"/>
    <property type="match status" value="1"/>
</dbReference>
<dbReference type="GO" id="GO:0071281">
    <property type="term" value="P:cellular response to iron ion"/>
    <property type="evidence" value="ECO:0007669"/>
    <property type="project" value="TreeGrafter"/>
</dbReference>
<dbReference type="CDD" id="cd01144">
    <property type="entry name" value="BtuF"/>
    <property type="match status" value="1"/>
</dbReference>
<dbReference type="Proteomes" id="UP000515733">
    <property type="component" value="Chromosome"/>
</dbReference>
<dbReference type="OrthoDB" id="6495095at2"/>
<sequence length="309" mass="34044">MKTLLATFPLLILILCPTATGATSPVTLVDDAGYTLKLDSPAKRIVSLAPHVTELVYAAGAGSRLVGAVQYSTYPEAAKKLPLVGGYTRFDAETILSLKPDLVIGWVSGNPKEQVERLRQLGLKIFLTQPDQIDDVARNIDQIGILAGTSAIARTESARFRNRHKTMAIRYATQPPVRVFYQVWKNPLMTIGGQQIISNVLTLCGGKNIFAQFGTLAPRVTEEAVLAENPEVIIASGMDESRPEWLEDWRRWASMTAVSRNNLFYIPPELIQRHTPRLLDGAEKVCQYLEQVRRTSSAISGLTEGRLGD</sequence>
<dbReference type="Pfam" id="PF01497">
    <property type="entry name" value="Peripla_BP_2"/>
    <property type="match status" value="1"/>
</dbReference>
<dbReference type="RefSeq" id="WP_145772128.1">
    <property type="nucleotide sequence ID" value="NZ_LR778301.1"/>
</dbReference>
<dbReference type="InterPro" id="IPR054828">
    <property type="entry name" value="Vit_B12_bind_prot"/>
</dbReference>
<dbReference type="SUPFAM" id="SSF53807">
    <property type="entry name" value="Helical backbone' metal receptor"/>
    <property type="match status" value="1"/>
</dbReference>
<gene>
    <name evidence="2" type="ORF">DENOEST_1159</name>
</gene>
<evidence type="ECO:0000313" key="2">
    <source>
        <dbReference type="EMBL" id="CAB1368324.1"/>
    </source>
</evidence>
<dbReference type="NCBIfam" id="NF038402">
    <property type="entry name" value="TroA_like"/>
    <property type="match status" value="1"/>
</dbReference>
<accession>A0A6S6YKR2</accession>
<proteinExistence type="predicted"/>
<dbReference type="InterPro" id="IPR050902">
    <property type="entry name" value="ABC_Transporter_SBP"/>
</dbReference>